<dbReference type="InterPro" id="IPR008983">
    <property type="entry name" value="Tumour_necrosis_fac-like_dom"/>
</dbReference>
<accession>A0A3Q3DEQ7</accession>
<dbReference type="Proteomes" id="UP000264820">
    <property type="component" value="Unplaced"/>
</dbReference>
<dbReference type="OrthoDB" id="6360045at2759"/>
<feature type="compositionally biased region" description="Basic and acidic residues" evidence="8">
    <location>
        <begin position="1"/>
        <end position="11"/>
    </location>
</feature>
<dbReference type="AlphaFoldDB" id="A0A3Q3DEQ7"/>
<dbReference type="GeneTree" id="ENSGT00940000162100"/>
<evidence type="ECO:0000256" key="5">
    <source>
        <dbReference type="ARBA" id="ARBA00023157"/>
    </source>
</evidence>
<keyword evidence="2" id="KW-0964">Secreted</keyword>
<feature type="region of interest" description="Disordered" evidence="8">
    <location>
        <begin position="100"/>
        <end position="124"/>
    </location>
</feature>
<dbReference type="Ensembl" id="ENSHCOT00000016596.1">
    <property type="protein sequence ID" value="ENSHCOP00000010239.1"/>
    <property type="gene ID" value="ENSHCOG00000012813.1"/>
</dbReference>
<evidence type="ECO:0000256" key="3">
    <source>
        <dbReference type="ARBA" id="ARBA00022702"/>
    </source>
</evidence>
<evidence type="ECO:0000256" key="6">
    <source>
        <dbReference type="ARBA" id="ARBA00023180"/>
    </source>
</evidence>
<evidence type="ECO:0000256" key="1">
    <source>
        <dbReference type="ARBA" id="ARBA00004613"/>
    </source>
</evidence>
<dbReference type="PANTHER" id="PTHR24019:SF13">
    <property type="entry name" value="ERYTHROFERRONE"/>
    <property type="match status" value="1"/>
</dbReference>
<keyword evidence="4" id="KW-0732">Signal</keyword>
<evidence type="ECO:0000256" key="2">
    <source>
        <dbReference type="ARBA" id="ARBA00022525"/>
    </source>
</evidence>
<evidence type="ECO:0000313" key="10">
    <source>
        <dbReference type="Ensembl" id="ENSHCOP00000010239.1"/>
    </source>
</evidence>
<evidence type="ECO:0000256" key="4">
    <source>
        <dbReference type="ARBA" id="ARBA00022729"/>
    </source>
</evidence>
<evidence type="ECO:0000313" key="11">
    <source>
        <dbReference type="Proteomes" id="UP000264820"/>
    </source>
</evidence>
<dbReference type="KEGG" id="hcq:109518896"/>
<feature type="compositionally biased region" description="Pro residues" evidence="8">
    <location>
        <begin position="72"/>
        <end position="84"/>
    </location>
</feature>
<proteinExistence type="inferred from homology"/>
<comment type="subcellular location">
    <subcellularLocation>
        <location evidence="1">Secreted</location>
    </subcellularLocation>
</comment>
<reference evidence="10" key="2">
    <citation type="submission" date="2025-09" db="UniProtKB">
        <authorList>
            <consortium name="Ensembl"/>
        </authorList>
    </citation>
    <scope>IDENTIFICATION</scope>
</reference>
<protein>
    <submittedName>
        <fullName evidence="10">Erythroferrone-like</fullName>
    </submittedName>
</protein>
<evidence type="ECO:0000259" key="9">
    <source>
        <dbReference type="PROSITE" id="PS50871"/>
    </source>
</evidence>
<dbReference type="RefSeq" id="XP_019730598.1">
    <property type="nucleotide sequence ID" value="XM_019875039.1"/>
</dbReference>
<organism evidence="10 11">
    <name type="scientific">Hippocampus comes</name>
    <name type="common">Tiger tail seahorse</name>
    <dbReference type="NCBI Taxonomy" id="109280"/>
    <lineage>
        <taxon>Eukaryota</taxon>
        <taxon>Metazoa</taxon>
        <taxon>Chordata</taxon>
        <taxon>Craniata</taxon>
        <taxon>Vertebrata</taxon>
        <taxon>Euteleostomi</taxon>
        <taxon>Actinopterygii</taxon>
        <taxon>Neopterygii</taxon>
        <taxon>Teleostei</taxon>
        <taxon>Neoteleostei</taxon>
        <taxon>Acanthomorphata</taxon>
        <taxon>Syngnathiaria</taxon>
        <taxon>Syngnathiformes</taxon>
        <taxon>Syngnathoidei</taxon>
        <taxon>Syngnathidae</taxon>
        <taxon>Hippocampus</taxon>
    </lineage>
</organism>
<dbReference type="PANTHER" id="PTHR24019">
    <property type="entry name" value="ADIPOLIN"/>
    <property type="match status" value="1"/>
</dbReference>
<dbReference type="GO" id="GO:0005179">
    <property type="term" value="F:hormone activity"/>
    <property type="evidence" value="ECO:0007669"/>
    <property type="project" value="UniProtKB-KW"/>
</dbReference>
<feature type="region of interest" description="Disordered" evidence="8">
    <location>
        <begin position="63"/>
        <end position="87"/>
    </location>
</feature>
<evidence type="ECO:0000256" key="7">
    <source>
        <dbReference type="ARBA" id="ARBA00038198"/>
    </source>
</evidence>
<dbReference type="InterPro" id="IPR052136">
    <property type="entry name" value="Adipolin/Erythroferrone-rel"/>
</dbReference>
<keyword evidence="6" id="KW-0325">Glycoprotein</keyword>
<dbReference type="PROSITE" id="PS50871">
    <property type="entry name" value="C1Q"/>
    <property type="match status" value="1"/>
</dbReference>
<evidence type="ECO:0000256" key="8">
    <source>
        <dbReference type="SAM" id="MobiDB-lite"/>
    </source>
</evidence>
<dbReference type="SUPFAM" id="SSF49842">
    <property type="entry name" value="TNF-like"/>
    <property type="match status" value="1"/>
</dbReference>
<reference evidence="10" key="1">
    <citation type="submission" date="2025-08" db="UniProtKB">
        <authorList>
            <consortium name="Ensembl"/>
        </authorList>
    </citation>
    <scope>IDENTIFICATION</scope>
</reference>
<keyword evidence="11" id="KW-1185">Reference proteome</keyword>
<comment type="similarity">
    <text evidence="7">Belongs to the adipolin/erythroferrone family.</text>
</comment>
<name>A0A3Q3DEQ7_HIPCM</name>
<dbReference type="Gene3D" id="2.60.120.40">
    <property type="match status" value="1"/>
</dbReference>
<keyword evidence="3" id="KW-0372">Hormone</keyword>
<feature type="region of interest" description="Disordered" evidence="8">
    <location>
        <begin position="1"/>
        <end position="20"/>
    </location>
</feature>
<feature type="domain" description="C1q" evidence="9">
    <location>
        <begin position="151"/>
        <end position="304"/>
    </location>
</feature>
<keyword evidence="5" id="KW-1015">Disulfide bond</keyword>
<dbReference type="GeneID" id="109518896"/>
<dbReference type="InterPro" id="IPR001073">
    <property type="entry name" value="C1q_dom"/>
</dbReference>
<dbReference type="GO" id="GO:0005615">
    <property type="term" value="C:extracellular space"/>
    <property type="evidence" value="ECO:0007669"/>
    <property type="project" value="TreeGrafter"/>
</dbReference>
<sequence>MMMKSRGESEPFHLSSHGASGPNMKRWPFPVGCRTMMMTITMVTMIVSSSQEDAVLKDDQVVQDWPPLGNSPVPPPLPPSPPSPRTSWLMFINNSDMRKSSRKLDKHVLQRPPRPRGPSAPRLHSKQLIDDLHGPLTGVSSKVFCELCKCPPRISASFFGRLPQVVRVARRSLMELHPFSQAPPSVCAFQRGRSVNNTHGRYTATITGFYLLSARLRLKSSERVQVRLHESVKAAICVESLCHTKLSIESVVGVASVGADFSITLTGTLFLQAGEYASVYVDNATGANISVLPESFFSTILLGS</sequence>